<name>A0ABR1Z6S1_9ROSI</name>
<accession>A0ABR1Z6S1</accession>
<gene>
    <name evidence="1" type="ORF">V6N12_016894</name>
</gene>
<evidence type="ECO:0000313" key="1">
    <source>
        <dbReference type="EMBL" id="KAK8474864.1"/>
    </source>
</evidence>
<dbReference type="Proteomes" id="UP001472677">
    <property type="component" value="Unassembled WGS sequence"/>
</dbReference>
<reference evidence="1 2" key="1">
    <citation type="journal article" date="2024" name="G3 (Bethesda)">
        <title>Genome assembly of Hibiscus sabdariffa L. provides insights into metabolisms of medicinal natural products.</title>
        <authorList>
            <person name="Kim T."/>
        </authorList>
    </citation>
    <scope>NUCLEOTIDE SEQUENCE [LARGE SCALE GENOMIC DNA]</scope>
    <source>
        <strain evidence="1">TK-2024</strain>
        <tissue evidence="1">Old leaves</tissue>
    </source>
</reference>
<keyword evidence="2" id="KW-1185">Reference proteome</keyword>
<organism evidence="1 2">
    <name type="scientific">Hibiscus sabdariffa</name>
    <name type="common">roselle</name>
    <dbReference type="NCBI Taxonomy" id="183260"/>
    <lineage>
        <taxon>Eukaryota</taxon>
        <taxon>Viridiplantae</taxon>
        <taxon>Streptophyta</taxon>
        <taxon>Embryophyta</taxon>
        <taxon>Tracheophyta</taxon>
        <taxon>Spermatophyta</taxon>
        <taxon>Magnoliopsida</taxon>
        <taxon>eudicotyledons</taxon>
        <taxon>Gunneridae</taxon>
        <taxon>Pentapetalae</taxon>
        <taxon>rosids</taxon>
        <taxon>malvids</taxon>
        <taxon>Malvales</taxon>
        <taxon>Malvaceae</taxon>
        <taxon>Malvoideae</taxon>
        <taxon>Hibiscus</taxon>
    </lineage>
</organism>
<sequence length="82" mass="8975">MLNLKASSNKRDMKPKEMAVVLAMVVDGLGLLVKTLWGMQERRFSATFDAVSSAAISITTAFVVCLLSIHRHARPEIGLAFI</sequence>
<proteinExistence type="predicted"/>
<dbReference type="EMBL" id="JBBPBM010002762">
    <property type="protein sequence ID" value="KAK8474864.1"/>
    <property type="molecule type" value="Genomic_DNA"/>
</dbReference>
<evidence type="ECO:0000313" key="2">
    <source>
        <dbReference type="Proteomes" id="UP001472677"/>
    </source>
</evidence>
<comment type="caution">
    <text evidence="1">The sequence shown here is derived from an EMBL/GenBank/DDBJ whole genome shotgun (WGS) entry which is preliminary data.</text>
</comment>
<protein>
    <submittedName>
        <fullName evidence="1">Uncharacterized protein</fullName>
    </submittedName>
</protein>